<evidence type="ECO:0000259" key="8">
    <source>
        <dbReference type="Pfam" id="PF07992"/>
    </source>
</evidence>
<evidence type="ECO:0000256" key="7">
    <source>
        <dbReference type="ARBA" id="ARBA00029440"/>
    </source>
</evidence>
<proteinExistence type="predicted"/>
<dbReference type="SUPFAM" id="SSF46548">
    <property type="entry name" value="alpha-helical ferredoxin"/>
    <property type="match status" value="1"/>
</dbReference>
<name>A0A939RT21_9CELL</name>
<protein>
    <submittedName>
        <fullName evidence="10">Glutamate synthase subunit beta</fullName>
    </submittedName>
</protein>
<dbReference type="Gene3D" id="1.10.1060.10">
    <property type="entry name" value="Alpha-helical ferredoxin"/>
    <property type="match status" value="1"/>
</dbReference>
<feature type="domain" description="FAD/NAD(P)-binding" evidence="8">
    <location>
        <begin position="153"/>
        <end position="319"/>
    </location>
</feature>
<dbReference type="Gene3D" id="3.40.50.720">
    <property type="entry name" value="NAD(P)-binding Rossmann-like Domain"/>
    <property type="match status" value="1"/>
</dbReference>
<dbReference type="Pfam" id="PF07992">
    <property type="entry name" value="Pyr_redox_2"/>
    <property type="match status" value="2"/>
</dbReference>
<dbReference type="GO" id="GO:0046872">
    <property type="term" value="F:metal ion binding"/>
    <property type="evidence" value="ECO:0007669"/>
    <property type="project" value="UniProtKB-KW"/>
</dbReference>
<keyword evidence="5" id="KW-0411">Iron-sulfur</keyword>
<dbReference type="InterPro" id="IPR009051">
    <property type="entry name" value="Helical_ferredxn"/>
</dbReference>
<dbReference type="Gene3D" id="3.50.50.60">
    <property type="entry name" value="FAD/NAD(P)-binding domain"/>
    <property type="match status" value="1"/>
</dbReference>
<dbReference type="PANTHER" id="PTHR43100:SF1">
    <property type="entry name" value="GLUTAMATE SYNTHASE [NADPH] SMALL CHAIN"/>
    <property type="match status" value="1"/>
</dbReference>
<evidence type="ECO:0000313" key="11">
    <source>
        <dbReference type="Proteomes" id="UP000664209"/>
    </source>
</evidence>
<evidence type="ECO:0000256" key="4">
    <source>
        <dbReference type="ARBA" id="ARBA00023004"/>
    </source>
</evidence>
<dbReference type="FunFam" id="3.50.50.60:FF:000124">
    <property type="entry name" value="Glutamate synthase small subunit"/>
    <property type="match status" value="1"/>
</dbReference>
<dbReference type="InterPro" id="IPR051394">
    <property type="entry name" value="Glutamate_Synthase"/>
</dbReference>
<evidence type="ECO:0000256" key="5">
    <source>
        <dbReference type="ARBA" id="ARBA00023014"/>
    </source>
</evidence>
<feature type="domain" description="FAD/NAD(P)-binding" evidence="8">
    <location>
        <begin position="390"/>
        <end position="463"/>
    </location>
</feature>
<evidence type="ECO:0000256" key="6">
    <source>
        <dbReference type="ARBA" id="ARBA00023164"/>
    </source>
</evidence>
<dbReference type="GO" id="GO:0051536">
    <property type="term" value="F:iron-sulfur cluster binding"/>
    <property type="evidence" value="ECO:0007669"/>
    <property type="project" value="UniProtKB-KW"/>
</dbReference>
<dbReference type="SUPFAM" id="SSF51971">
    <property type="entry name" value="Nucleotide-binding domain"/>
    <property type="match status" value="2"/>
</dbReference>
<dbReference type="AlphaFoldDB" id="A0A939RT21"/>
<organism evidence="10 11">
    <name type="scientific">Actinotalea soli</name>
    <dbReference type="NCBI Taxonomy" id="2819234"/>
    <lineage>
        <taxon>Bacteria</taxon>
        <taxon>Bacillati</taxon>
        <taxon>Actinomycetota</taxon>
        <taxon>Actinomycetes</taxon>
        <taxon>Micrococcales</taxon>
        <taxon>Cellulomonadaceae</taxon>
        <taxon>Actinotalea</taxon>
    </lineage>
</organism>
<dbReference type="PANTHER" id="PTHR43100">
    <property type="entry name" value="GLUTAMATE SYNTHASE [NADPH] SMALL CHAIN"/>
    <property type="match status" value="1"/>
</dbReference>
<sequence length="493" mass="52816">MADPRGFLKVRDRELPPSRPVPVRLMDWREVHEHRSAAEDPEHAVMLQQQAGRCMDCGIPFCHTGCPLGNLIPDWNDLVWKGQWAEASDRLHATNNFPEFTGRICPAPCETSCVLGITEPAVTIKNVEVSIIDEAFARGLVTPQVPYFLTGHTVAVVGSGPAGLAAAQQLTRAGHTVAVFERDDRIGGLLRYGVPDFKLEKHHIDRRIAQMEAEGTRFRPGVEIGRDITWKELRARYDAVVVATGAPVPRMLPVPGAELAGIHPAMEYLHQANAVVAGEEVPDQILATGKHVVVIGGGDTGSDCLGTALRQQAASVTTLAIGLEPPTARPENQPWPTDPILFEVSSSHEEGGERTFLASTVGFLGDEEGKVRSLRVATTEYLPDGRRVPSEGTERDIPADLVLISMGFTGPETEVLAEQTGADVTGRGALARGEDYASSVPGVFVAGDAGRGQSLIVWAIAEGRAAAAGVDAYLRGSTELPVPVTPSTRAMRP</sequence>
<keyword evidence="1" id="KW-0028">Amino-acid biosynthesis</keyword>
<keyword evidence="3" id="KW-0560">Oxidoreductase</keyword>
<feature type="domain" description="Dihydroprymidine dehydrogenase" evidence="9">
    <location>
        <begin position="46"/>
        <end position="138"/>
    </location>
</feature>
<dbReference type="RefSeq" id="WP_208053947.1">
    <property type="nucleotide sequence ID" value="NZ_JAGEMK010000001.1"/>
</dbReference>
<accession>A0A939RT21</accession>
<keyword evidence="4" id="KW-0408">Iron</keyword>
<dbReference type="EMBL" id="JAGEMK010000001">
    <property type="protein sequence ID" value="MBO1750279.1"/>
    <property type="molecule type" value="Genomic_DNA"/>
</dbReference>
<evidence type="ECO:0000313" key="10">
    <source>
        <dbReference type="EMBL" id="MBO1750279.1"/>
    </source>
</evidence>
<dbReference type="GO" id="GO:0006537">
    <property type="term" value="P:glutamate biosynthetic process"/>
    <property type="evidence" value="ECO:0007669"/>
    <property type="project" value="UniProtKB-KW"/>
</dbReference>
<dbReference type="PRINTS" id="PR00419">
    <property type="entry name" value="ADXRDTASE"/>
</dbReference>
<dbReference type="InterPro" id="IPR028261">
    <property type="entry name" value="DPD_II"/>
</dbReference>
<dbReference type="InterPro" id="IPR006005">
    <property type="entry name" value="Glut_synth_ssu1"/>
</dbReference>
<evidence type="ECO:0000256" key="2">
    <source>
        <dbReference type="ARBA" id="ARBA00022723"/>
    </source>
</evidence>
<keyword evidence="2" id="KW-0479">Metal-binding</keyword>
<evidence type="ECO:0000256" key="1">
    <source>
        <dbReference type="ARBA" id="ARBA00022605"/>
    </source>
</evidence>
<comment type="pathway">
    <text evidence="7">Amino-acid biosynthesis.</text>
</comment>
<keyword evidence="6" id="KW-0314">Glutamate biosynthesis</keyword>
<dbReference type="Proteomes" id="UP000664209">
    <property type="component" value="Unassembled WGS sequence"/>
</dbReference>
<comment type="caution">
    <text evidence="10">The sequence shown here is derived from an EMBL/GenBank/DDBJ whole genome shotgun (WGS) entry which is preliminary data.</text>
</comment>
<reference evidence="10" key="1">
    <citation type="submission" date="2021-03" db="EMBL/GenBank/DDBJ databases">
        <title>Actinotalea soli sp. nov., isolated from soil.</title>
        <authorList>
            <person name="Ping W."/>
            <person name="Zhang J."/>
        </authorList>
    </citation>
    <scope>NUCLEOTIDE SEQUENCE</scope>
    <source>
        <strain evidence="10">BY-33</strain>
    </source>
</reference>
<gene>
    <name evidence="10" type="ORF">J4G33_00510</name>
</gene>
<dbReference type="NCBIfam" id="TIGR01317">
    <property type="entry name" value="GOGAT_sm_gam"/>
    <property type="match status" value="1"/>
</dbReference>
<evidence type="ECO:0000259" key="9">
    <source>
        <dbReference type="Pfam" id="PF14691"/>
    </source>
</evidence>
<dbReference type="InterPro" id="IPR023753">
    <property type="entry name" value="FAD/NAD-binding_dom"/>
</dbReference>
<keyword evidence="11" id="KW-1185">Reference proteome</keyword>
<dbReference type="GO" id="GO:0016639">
    <property type="term" value="F:oxidoreductase activity, acting on the CH-NH2 group of donors, NAD or NADP as acceptor"/>
    <property type="evidence" value="ECO:0007669"/>
    <property type="project" value="InterPro"/>
</dbReference>
<dbReference type="InterPro" id="IPR036188">
    <property type="entry name" value="FAD/NAD-bd_sf"/>
</dbReference>
<evidence type="ECO:0000256" key="3">
    <source>
        <dbReference type="ARBA" id="ARBA00023002"/>
    </source>
</evidence>
<dbReference type="Pfam" id="PF14691">
    <property type="entry name" value="Fer4_20"/>
    <property type="match status" value="1"/>
</dbReference>